<reference evidence="4" key="1">
    <citation type="submission" date="2025-08" db="UniProtKB">
        <authorList>
            <consortium name="RefSeq"/>
        </authorList>
    </citation>
    <scope>IDENTIFICATION</scope>
    <source>
        <tissue evidence="4">Testes</tissue>
    </source>
</reference>
<dbReference type="RefSeq" id="XP_006821592.1">
    <property type="nucleotide sequence ID" value="XM_006821529.1"/>
</dbReference>
<evidence type="ECO:0000256" key="2">
    <source>
        <dbReference type="SAM" id="MobiDB-lite"/>
    </source>
</evidence>
<keyword evidence="1" id="KW-0175">Coiled coil</keyword>
<feature type="compositionally biased region" description="Low complexity" evidence="2">
    <location>
        <begin position="197"/>
        <end position="207"/>
    </location>
</feature>
<name>A0ABM0MNK1_SACKO</name>
<dbReference type="GeneID" id="100371935"/>
<dbReference type="Gene3D" id="1.10.287.1490">
    <property type="match status" value="1"/>
</dbReference>
<accession>A0ABM0MNK1</accession>
<proteinExistence type="predicted"/>
<keyword evidence="3" id="KW-1185">Reference proteome</keyword>
<sequence length="696" mass="80389">MASGNDLSSGLSSRTPREDLFAGINNRYDVGRLDLSFQTPRSSYVDTGSYYKPASRDGNGTPRPPSRGTYPEPAQILRISHEIPGETLFTESDGFELMSSCQLRDQLKREQLLRKEKEDEIYLIKHSMGTEMRPATAPGSRAHSSIGKSYDFGTLMDTDSGISNGMSARSLKSPMGMAPHMVNFDDSLNSSRHDYQRMSPRRPSSPSLGADATNWGGSHRYPNSETVIEQLDHELKTLKSAYNSLQSEHRKRELIIDQTHQALKMLEEDNINGQRTRETMLKEAAALREALQMAKLKCEKLGMENEELEKIREVRESSSAQNSDLTNQLAEVRQAKEDLQNQVEVLNRDYNRTKEDRDELKKKAVHYEEAVADINSKYISANAEKERLYQERLDLYQKLQQLTVERERLLKDKHGVDQQLGGVQIELNQTRCDLERKTEDLEKMEEELHAVKKVGEVLSSEMANAKIQMEKAQEQSKQLQSDKRLSSQQQTFMEDEIKRLNSDKEILSQVIDNLKEEHKNDKSKLNEHNVKLKEHLKEMRNEKNHLQTRCQELDTKLQRANKEVKQYSMNRHEELNEWKSTCERLTATINRKESEIIALSTKLQEANDKNAQLRTDSQSLQMQQEHWTEMKEEFERLQEENKRLVQEHAEDQQVIHLLEMQKNILTKNNPSVSPRFTQEQLQAQVDHLKAELGLAQ</sequence>
<gene>
    <name evidence="4" type="primary">LOC100371935</name>
</gene>
<evidence type="ECO:0000313" key="3">
    <source>
        <dbReference type="Proteomes" id="UP000694865"/>
    </source>
</evidence>
<feature type="region of interest" description="Disordered" evidence="2">
    <location>
        <begin position="187"/>
        <end position="221"/>
    </location>
</feature>
<evidence type="ECO:0000256" key="1">
    <source>
        <dbReference type="SAM" id="Coils"/>
    </source>
</evidence>
<evidence type="ECO:0000313" key="4">
    <source>
        <dbReference type="RefSeq" id="XP_006821592.1"/>
    </source>
</evidence>
<protein>
    <submittedName>
        <fullName evidence="4">Girdin-like</fullName>
    </submittedName>
</protein>
<dbReference type="Proteomes" id="UP000694865">
    <property type="component" value="Unplaced"/>
</dbReference>
<feature type="region of interest" description="Disordered" evidence="2">
    <location>
        <begin position="46"/>
        <end position="71"/>
    </location>
</feature>
<feature type="coiled-coil region" evidence="1">
    <location>
        <begin position="277"/>
        <end position="654"/>
    </location>
</feature>
<organism evidence="3 4">
    <name type="scientific">Saccoglossus kowalevskii</name>
    <name type="common">Acorn worm</name>
    <dbReference type="NCBI Taxonomy" id="10224"/>
    <lineage>
        <taxon>Eukaryota</taxon>
        <taxon>Metazoa</taxon>
        <taxon>Hemichordata</taxon>
        <taxon>Enteropneusta</taxon>
        <taxon>Harrimaniidae</taxon>
        <taxon>Saccoglossus</taxon>
    </lineage>
</organism>